<dbReference type="InterPro" id="IPR008851">
    <property type="entry name" value="TFIIF-alpha"/>
</dbReference>
<dbReference type="PANTHER" id="PTHR13011">
    <property type="entry name" value="TFIIF-ALPHA"/>
    <property type="match status" value="1"/>
</dbReference>
<sequence>MFMELKWIGRHLKQVGDVAAYIFHLGFSKSWRRSLITLARELRRVRGFGEGRSHTTDKDPSAEALCASMTILEKRELRQVLAENESGASSKGTSSSTGTVTEEEIRAVLMQKTPVTTQDLVGKFKARQRSAEISFAGESKNAFVEALRKNIKIQKTNGSNYVVLRNK</sequence>
<protein>
    <recommendedName>
        <fullName evidence="1">Transcription initiation factor IIF subunit alpha</fullName>
    </recommendedName>
</protein>
<dbReference type="GO" id="GO:0032968">
    <property type="term" value="P:positive regulation of transcription elongation by RNA polymerase II"/>
    <property type="evidence" value="ECO:0007669"/>
    <property type="project" value="InterPro"/>
</dbReference>
<dbReference type="Proteomes" id="UP000796880">
    <property type="component" value="Unassembled WGS sequence"/>
</dbReference>
<comment type="function">
    <text evidence="1">TFIIF is a general transcription initiation factor that binds to RNA polymerase II and helps to recruit it to the initiation complex in collaboration with TFIIB. It promotes transcription elongation.</text>
</comment>
<keyword evidence="3" id="KW-1185">Reference proteome</keyword>
<dbReference type="EMBL" id="VOIH02000003">
    <property type="protein sequence ID" value="KAF3451804.1"/>
    <property type="molecule type" value="Genomic_DNA"/>
</dbReference>
<dbReference type="Pfam" id="PF05793">
    <property type="entry name" value="TFIIF_alpha"/>
    <property type="match status" value="1"/>
</dbReference>
<accession>A0A8K0MMV4</accession>
<dbReference type="PANTHER" id="PTHR13011:SF0">
    <property type="entry name" value="GENERAL TRANSCRIPTION FACTOR IIF SUBUNIT 1"/>
    <property type="match status" value="1"/>
</dbReference>
<keyword evidence="1" id="KW-0238">DNA-binding</keyword>
<evidence type="ECO:0000313" key="2">
    <source>
        <dbReference type="EMBL" id="KAF3451804.1"/>
    </source>
</evidence>
<evidence type="ECO:0000256" key="1">
    <source>
        <dbReference type="RuleBase" id="RU366044"/>
    </source>
</evidence>
<name>A0A8K0MMV4_9ROSA</name>
<reference evidence="2" key="1">
    <citation type="submission" date="2020-03" db="EMBL/GenBank/DDBJ databases">
        <title>A high-quality chromosome-level genome assembly of a woody plant with both climbing and erect habits, Rhamnella rubrinervis.</title>
        <authorList>
            <person name="Lu Z."/>
            <person name="Yang Y."/>
            <person name="Zhu X."/>
            <person name="Sun Y."/>
        </authorList>
    </citation>
    <scope>NUCLEOTIDE SEQUENCE</scope>
    <source>
        <strain evidence="2">BYM</strain>
        <tissue evidence="2">Leaf</tissue>
    </source>
</reference>
<gene>
    <name evidence="2" type="ORF">FNV43_RR07900</name>
</gene>
<evidence type="ECO:0000313" key="3">
    <source>
        <dbReference type="Proteomes" id="UP000796880"/>
    </source>
</evidence>
<dbReference type="OrthoDB" id="76676at2759"/>
<keyword evidence="1" id="KW-0805">Transcription regulation</keyword>
<dbReference type="GO" id="GO:0003677">
    <property type="term" value="F:DNA binding"/>
    <property type="evidence" value="ECO:0007669"/>
    <property type="project" value="UniProtKB-KW"/>
</dbReference>
<dbReference type="GO" id="GO:0006367">
    <property type="term" value="P:transcription initiation at RNA polymerase II promoter"/>
    <property type="evidence" value="ECO:0007669"/>
    <property type="project" value="InterPro"/>
</dbReference>
<organism evidence="2 3">
    <name type="scientific">Rhamnella rubrinervis</name>
    <dbReference type="NCBI Taxonomy" id="2594499"/>
    <lineage>
        <taxon>Eukaryota</taxon>
        <taxon>Viridiplantae</taxon>
        <taxon>Streptophyta</taxon>
        <taxon>Embryophyta</taxon>
        <taxon>Tracheophyta</taxon>
        <taxon>Spermatophyta</taxon>
        <taxon>Magnoliopsida</taxon>
        <taxon>eudicotyledons</taxon>
        <taxon>Gunneridae</taxon>
        <taxon>Pentapetalae</taxon>
        <taxon>rosids</taxon>
        <taxon>fabids</taxon>
        <taxon>Rosales</taxon>
        <taxon>Rhamnaceae</taxon>
        <taxon>rhamnoid group</taxon>
        <taxon>Rhamneae</taxon>
        <taxon>Rhamnella</taxon>
    </lineage>
</organism>
<dbReference type="InterPro" id="IPR036390">
    <property type="entry name" value="WH_DNA-bd_sf"/>
</dbReference>
<dbReference type="GO" id="GO:0016251">
    <property type="term" value="F:RNA polymerase II general transcription initiation factor activity"/>
    <property type="evidence" value="ECO:0007669"/>
    <property type="project" value="TreeGrafter"/>
</dbReference>
<dbReference type="SUPFAM" id="SSF46785">
    <property type="entry name" value="Winged helix' DNA-binding domain"/>
    <property type="match status" value="1"/>
</dbReference>
<keyword evidence="1" id="KW-0804">Transcription</keyword>
<comment type="subcellular location">
    <subcellularLocation>
        <location evidence="1">Nucleus</location>
    </subcellularLocation>
</comment>
<keyword evidence="1" id="KW-0539">Nucleus</keyword>
<dbReference type="GO" id="GO:0005674">
    <property type="term" value="C:transcription factor TFIIF complex"/>
    <property type="evidence" value="ECO:0007669"/>
    <property type="project" value="TreeGrafter"/>
</dbReference>
<comment type="caution">
    <text evidence="2">The sequence shown here is derived from an EMBL/GenBank/DDBJ whole genome shotgun (WGS) entry which is preliminary data.</text>
</comment>
<dbReference type="AlphaFoldDB" id="A0A8K0MMV4"/>
<dbReference type="InterPro" id="IPR036388">
    <property type="entry name" value="WH-like_DNA-bd_sf"/>
</dbReference>
<proteinExistence type="inferred from homology"/>
<comment type="similarity">
    <text evidence="1">Belongs to the TFIIF alpha subunit family.</text>
</comment>
<dbReference type="Gene3D" id="1.10.10.10">
    <property type="entry name" value="Winged helix-like DNA-binding domain superfamily/Winged helix DNA-binding domain"/>
    <property type="match status" value="1"/>
</dbReference>
<dbReference type="GO" id="GO:0001096">
    <property type="term" value="F:TFIIF-class transcription factor complex binding"/>
    <property type="evidence" value="ECO:0007669"/>
    <property type="project" value="TreeGrafter"/>
</dbReference>